<evidence type="ECO:0000313" key="1">
    <source>
        <dbReference type="EMBL" id="AAK80012.1"/>
    </source>
</evidence>
<protein>
    <submittedName>
        <fullName evidence="1">Uncharacterized protein</fullName>
    </submittedName>
</protein>
<dbReference type="EMBL" id="AE001437">
    <property type="protein sequence ID" value="AAK80012.1"/>
    <property type="molecule type" value="Genomic_DNA"/>
</dbReference>
<dbReference type="eggNOG" id="ENOG5032XZ3">
    <property type="taxonomic scope" value="Bacteria"/>
</dbReference>
<dbReference type="STRING" id="272562.CA_C2053"/>
<dbReference type="KEGG" id="cac:CA_C2053"/>
<dbReference type="Proteomes" id="UP000000814">
    <property type="component" value="Chromosome"/>
</dbReference>
<evidence type="ECO:0000313" key="2">
    <source>
        <dbReference type="Proteomes" id="UP000000814"/>
    </source>
</evidence>
<dbReference type="OrthoDB" id="1938081at2"/>
<reference evidence="1 2" key="1">
    <citation type="journal article" date="2001" name="J. Bacteriol.">
        <title>Genome sequence and comparative analysis of the solvent-producing bacterium Clostridium acetobutylicum.</title>
        <authorList>
            <person name="Nolling J."/>
            <person name="Breton G."/>
            <person name="Omelchenko M.V."/>
            <person name="Makarova K.S."/>
            <person name="Zeng Q."/>
            <person name="Gibson R."/>
            <person name="Lee H.M."/>
            <person name="Dubois J."/>
            <person name="Qiu D."/>
            <person name="Hitti J."/>
            <person name="Wolf Y.I."/>
            <person name="Tatusov R.L."/>
            <person name="Sabathe F."/>
            <person name="Doucette-Stamm L."/>
            <person name="Soucaille P."/>
            <person name="Daly M.J."/>
            <person name="Bennett G.N."/>
            <person name="Koonin E.V."/>
            <person name="Smith D.R."/>
        </authorList>
    </citation>
    <scope>NUCLEOTIDE SEQUENCE [LARGE SCALE GENOMIC DNA]</scope>
    <source>
        <strain evidence="2">ATCC 824 / DSM 792 / JCM 1419 / LMG 5710 / VKM B-1787</strain>
    </source>
</reference>
<dbReference type="InterPro" id="IPR013324">
    <property type="entry name" value="RNA_pol_sigma_r3/r4-like"/>
</dbReference>
<sequence length="196" mass="23460">MKNEVLFMYFNEGMSVSNIAKTLGKSRTNIYSILKENERYESESKIRRKNKKTKIEERQEKIREMFYKKNMKVLEIANILNISNALVTRTIKADSDYKNEKLRRKEENIKINKERKKIAIRRKRSVNKEEEMKVLLMLQRQNAISMSRRTKLSNRRMIIMNLNHYNYNPLNESLEFVENCGSKPNDLPTKINLHGR</sequence>
<dbReference type="PIR" id="A97153">
    <property type="entry name" value="A97153"/>
</dbReference>
<dbReference type="PATRIC" id="fig|272562.8.peg.2259"/>
<dbReference type="Gene3D" id="1.10.10.60">
    <property type="entry name" value="Homeodomain-like"/>
    <property type="match status" value="1"/>
</dbReference>
<dbReference type="SUPFAM" id="SSF88659">
    <property type="entry name" value="Sigma3 and sigma4 domains of RNA polymerase sigma factors"/>
    <property type="match status" value="1"/>
</dbReference>
<proteinExistence type="predicted"/>
<organism evidence="1 2">
    <name type="scientific">Clostridium acetobutylicum (strain ATCC 824 / DSM 792 / JCM 1419 / IAM 19013 / LMG 5710 / NBRC 13948 / NRRL B-527 / VKM B-1787 / 2291 / W)</name>
    <dbReference type="NCBI Taxonomy" id="272562"/>
    <lineage>
        <taxon>Bacteria</taxon>
        <taxon>Bacillati</taxon>
        <taxon>Bacillota</taxon>
        <taxon>Clostridia</taxon>
        <taxon>Eubacteriales</taxon>
        <taxon>Clostridiaceae</taxon>
        <taxon>Clostridium</taxon>
    </lineage>
</organism>
<dbReference type="AlphaFoldDB" id="Q97HF8"/>
<name>Q97HF8_CLOAB</name>
<gene>
    <name evidence="1" type="ordered locus">CA_C2053</name>
</gene>
<dbReference type="RefSeq" id="WP_010965353.1">
    <property type="nucleotide sequence ID" value="NC_003030.1"/>
</dbReference>
<dbReference type="GeneID" id="44998537"/>
<dbReference type="HOGENOM" id="CLU_1388126_0_0_9"/>
<keyword evidence="2" id="KW-1185">Reference proteome</keyword>
<accession>Q97HF8</accession>